<protein>
    <recommendedName>
        <fullName evidence="8">Porphobilinogen deaminase</fullName>
        <shortName evidence="8">PBG</shortName>
        <ecNumber evidence="8">2.5.1.61</ecNumber>
    </recommendedName>
    <alternativeName>
        <fullName evidence="8">Hydroxymethylbilane synthase</fullName>
        <shortName evidence="8">HMBS</shortName>
    </alternativeName>
    <alternativeName>
        <fullName evidence="8">Pre-uroporphyrinogen synthase</fullName>
    </alternativeName>
</protein>
<dbReference type="Pfam" id="PF01379">
    <property type="entry name" value="Porphobil_deam"/>
    <property type="match status" value="1"/>
</dbReference>
<evidence type="ECO:0000256" key="5">
    <source>
        <dbReference type="ARBA" id="ARBA00022679"/>
    </source>
</evidence>
<dbReference type="KEGG" id="blau:DQQ01_09520"/>
<dbReference type="PROSITE" id="PS00533">
    <property type="entry name" value="PORPHOBILINOGEN_DEAM"/>
    <property type="match status" value="1"/>
</dbReference>
<dbReference type="PIRSF" id="PIRSF001438">
    <property type="entry name" value="4pyrrol_synth_OHMeBilane_synth"/>
    <property type="match status" value="1"/>
</dbReference>
<evidence type="ECO:0000313" key="12">
    <source>
        <dbReference type="Proteomes" id="UP000250003"/>
    </source>
</evidence>
<dbReference type="FunFam" id="3.40.190.10:FF:000005">
    <property type="entry name" value="Porphobilinogen deaminase"/>
    <property type="match status" value="1"/>
</dbReference>
<accession>A0A2Z4UBH3</accession>
<dbReference type="AlphaFoldDB" id="A0A2Z4UBH3"/>
<comment type="cofactor">
    <cofactor evidence="8">
        <name>dipyrromethane</name>
        <dbReference type="ChEBI" id="CHEBI:60342"/>
    </cofactor>
    <text evidence="8">Binds 1 dipyrromethane group covalently.</text>
</comment>
<dbReference type="GO" id="GO:0004418">
    <property type="term" value="F:hydroxymethylbilane synthase activity"/>
    <property type="evidence" value="ECO:0007669"/>
    <property type="project" value="UniProtKB-UniRule"/>
</dbReference>
<dbReference type="InterPro" id="IPR022418">
    <property type="entry name" value="Porphobilinogen_deaminase_C"/>
</dbReference>
<comment type="catalytic activity">
    <reaction evidence="7 8">
        <text>4 porphobilinogen + H2O = hydroxymethylbilane + 4 NH4(+)</text>
        <dbReference type="Rhea" id="RHEA:13185"/>
        <dbReference type="ChEBI" id="CHEBI:15377"/>
        <dbReference type="ChEBI" id="CHEBI:28938"/>
        <dbReference type="ChEBI" id="CHEBI:57845"/>
        <dbReference type="ChEBI" id="CHEBI:58126"/>
        <dbReference type="EC" id="2.5.1.61"/>
    </reaction>
</comment>
<evidence type="ECO:0000256" key="4">
    <source>
        <dbReference type="ARBA" id="ARBA00011245"/>
    </source>
</evidence>
<dbReference type="FunFam" id="3.40.190.10:FF:000004">
    <property type="entry name" value="Porphobilinogen deaminase"/>
    <property type="match status" value="1"/>
</dbReference>
<proteinExistence type="inferred from homology"/>
<dbReference type="InterPro" id="IPR036803">
    <property type="entry name" value="Porphobilinogen_deaminase_C_sf"/>
</dbReference>
<dbReference type="Gene3D" id="3.40.190.10">
    <property type="entry name" value="Periplasmic binding protein-like II"/>
    <property type="match status" value="2"/>
</dbReference>
<organism evidence="11 12">
    <name type="scientific">Blautia argi</name>
    <dbReference type="NCBI Taxonomy" id="1912897"/>
    <lineage>
        <taxon>Bacteria</taxon>
        <taxon>Bacillati</taxon>
        <taxon>Bacillota</taxon>
        <taxon>Clostridia</taxon>
        <taxon>Lachnospirales</taxon>
        <taxon>Lachnospiraceae</taxon>
        <taxon>Blautia</taxon>
    </lineage>
</organism>
<keyword evidence="12" id="KW-1185">Reference proteome</keyword>
<dbReference type="InterPro" id="IPR022419">
    <property type="entry name" value="Porphobilin_deaminase_cofac_BS"/>
</dbReference>
<dbReference type="SUPFAM" id="SSF54782">
    <property type="entry name" value="Porphobilinogen deaminase (hydroxymethylbilane synthase), C-terminal domain"/>
    <property type="match status" value="1"/>
</dbReference>
<feature type="domain" description="Porphobilinogen deaminase N-terminal" evidence="9">
    <location>
        <begin position="4"/>
        <end position="205"/>
    </location>
</feature>
<evidence type="ECO:0000259" key="9">
    <source>
        <dbReference type="Pfam" id="PF01379"/>
    </source>
</evidence>
<reference evidence="12" key="1">
    <citation type="submission" date="2018-06" db="EMBL/GenBank/DDBJ databases">
        <title>Description of Blautia argi sp. nov., a new anaerobic isolated from dog feces.</title>
        <authorList>
            <person name="Chang Y.-H."/>
            <person name="Paek J."/>
            <person name="Shin Y."/>
        </authorList>
    </citation>
    <scope>NUCLEOTIDE SEQUENCE [LARGE SCALE GENOMIC DNA]</scope>
    <source>
        <strain evidence="12">KCTC 15426</strain>
    </source>
</reference>
<dbReference type="Proteomes" id="UP000250003">
    <property type="component" value="Chromosome"/>
</dbReference>
<comment type="similarity">
    <text evidence="3 8">Belongs to the HMBS family.</text>
</comment>
<comment type="miscellaneous">
    <text evidence="8">The porphobilinogen subunits are added to the dipyrromethane group.</text>
</comment>
<evidence type="ECO:0000256" key="1">
    <source>
        <dbReference type="ARBA" id="ARBA00002869"/>
    </source>
</evidence>
<evidence type="ECO:0000256" key="3">
    <source>
        <dbReference type="ARBA" id="ARBA00005638"/>
    </source>
</evidence>
<comment type="subunit">
    <text evidence="4 8">Monomer.</text>
</comment>
<evidence type="ECO:0000256" key="2">
    <source>
        <dbReference type="ARBA" id="ARBA00004735"/>
    </source>
</evidence>
<dbReference type="PRINTS" id="PR00151">
    <property type="entry name" value="PORPHBDMNASE"/>
</dbReference>
<dbReference type="CDD" id="cd00494">
    <property type="entry name" value="PBP2_HMBS"/>
    <property type="match status" value="1"/>
</dbReference>
<dbReference type="EMBL" id="CP030280">
    <property type="protein sequence ID" value="AWY98348.1"/>
    <property type="molecule type" value="Genomic_DNA"/>
</dbReference>
<evidence type="ECO:0000259" key="10">
    <source>
        <dbReference type="Pfam" id="PF03900"/>
    </source>
</evidence>
<dbReference type="GO" id="GO:0005737">
    <property type="term" value="C:cytoplasm"/>
    <property type="evidence" value="ECO:0007669"/>
    <property type="project" value="UniProtKB-UniRule"/>
</dbReference>
<sequence>MRKIIIGSRESRLAVVQSEMVKKAIENSGNGVEAEICTMKTTGDKILDRTLDKIGGKGLFVKELDKALLDKRTDISVHSLKDMPMEVSEELPLLAFSKREDPRDVLVLPKGTDTLDKTKPIGCSSLRRILQLKELYPDMECKSVRGNVQTRLAKLDSGEYSGLILAAAGLKRLGLKNRISRYFEPEEMIPAAGQGILAVQGRRGEDAGYLTEFASRESLYAATAERAFVRFLDGGCSSPVAAHAVLKGEELFLLGLYYDEKTGNYEKGDKTGSAKDAEELGISLAKELRSRCEKRQEGRA</sequence>
<dbReference type="RefSeq" id="WP_111919837.1">
    <property type="nucleotide sequence ID" value="NZ_CAUWHR010000007.1"/>
</dbReference>
<dbReference type="InterPro" id="IPR022417">
    <property type="entry name" value="Porphobilin_deaminase_N"/>
</dbReference>
<evidence type="ECO:0000256" key="8">
    <source>
        <dbReference type="HAMAP-Rule" id="MF_00260"/>
    </source>
</evidence>
<dbReference type="Pfam" id="PF03900">
    <property type="entry name" value="Porphobil_deamC"/>
    <property type="match status" value="1"/>
</dbReference>
<dbReference type="GO" id="GO:0006782">
    <property type="term" value="P:protoporphyrinogen IX biosynthetic process"/>
    <property type="evidence" value="ECO:0007669"/>
    <property type="project" value="UniProtKB-UniRule"/>
</dbReference>
<dbReference type="SUPFAM" id="SSF53850">
    <property type="entry name" value="Periplasmic binding protein-like II"/>
    <property type="match status" value="1"/>
</dbReference>
<evidence type="ECO:0000313" key="11">
    <source>
        <dbReference type="EMBL" id="AWY98348.1"/>
    </source>
</evidence>
<dbReference type="NCBIfam" id="TIGR00212">
    <property type="entry name" value="hemC"/>
    <property type="match status" value="1"/>
</dbReference>
<dbReference type="InterPro" id="IPR000860">
    <property type="entry name" value="HemC"/>
</dbReference>
<keyword evidence="5 8" id="KW-0808">Transferase</keyword>
<evidence type="ECO:0000256" key="6">
    <source>
        <dbReference type="ARBA" id="ARBA00023244"/>
    </source>
</evidence>
<dbReference type="Gene3D" id="3.30.160.40">
    <property type="entry name" value="Porphobilinogen deaminase, C-terminal domain"/>
    <property type="match status" value="1"/>
</dbReference>
<keyword evidence="6 8" id="KW-0627">Porphyrin biosynthesis</keyword>
<evidence type="ECO:0000256" key="7">
    <source>
        <dbReference type="ARBA" id="ARBA00048169"/>
    </source>
</evidence>
<dbReference type="EC" id="2.5.1.61" evidence="8"/>
<dbReference type="HAMAP" id="MF_00260">
    <property type="entry name" value="Porphobil_deam"/>
    <property type="match status" value="1"/>
</dbReference>
<feature type="modified residue" description="S-(dipyrrolylmethanemethyl)cysteine" evidence="8">
    <location>
        <position position="236"/>
    </location>
</feature>
<dbReference type="OrthoDB" id="9810298at2"/>
<name>A0A2Z4UBH3_9FIRM</name>
<dbReference type="PANTHER" id="PTHR11557:SF0">
    <property type="entry name" value="PORPHOBILINOGEN DEAMINASE"/>
    <property type="match status" value="1"/>
</dbReference>
<comment type="function">
    <text evidence="1 8">Tetrapolymerization of the monopyrrole PBG into the hydroxymethylbilane pre-uroporphyrinogen in several discrete steps.</text>
</comment>
<comment type="pathway">
    <text evidence="2">Porphyrin-containing compound metabolism; protoporphyrin-IX biosynthesis; coproporphyrinogen-III from 5-aminolevulinate: step 2/4.</text>
</comment>
<dbReference type="PANTHER" id="PTHR11557">
    <property type="entry name" value="PORPHOBILINOGEN DEAMINASE"/>
    <property type="match status" value="1"/>
</dbReference>
<feature type="domain" description="Porphobilinogen deaminase C-terminal" evidence="10">
    <location>
        <begin position="220"/>
        <end position="289"/>
    </location>
</feature>
<gene>
    <name evidence="8" type="primary">hemC</name>
    <name evidence="11" type="ORF">DQQ01_09520</name>
</gene>